<proteinExistence type="predicted"/>
<organism evidence="3 4">
    <name type="scientific">Paracraurococcus ruber</name>
    <dbReference type="NCBI Taxonomy" id="77675"/>
    <lineage>
        <taxon>Bacteria</taxon>
        <taxon>Pseudomonadati</taxon>
        <taxon>Pseudomonadota</taxon>
        <taxon>Alphaproteobacteria</taxon>
        <taxon>Acetobacterales</taxon>
        <taxon>Roseomonadaceae</taxon>
        <taxon>Paracraurococcus</taxon>
    </lineage>
</organism>
<evidence type="ECO:0000313" key="3">
    <source>
        <dbReference type="EMBL" id="MBK1660988.1"/>
    </source>
</evidence>
<accession>A0ABS1D2T4</accession>
<sequence length="148" mass="15028">MCFTKPLLAALLAAGLSGAAEAAVSYSIRSPIDFDVKLDFTVPDFLDPPASTLPVPGVTSCSFLGNACSGISYWPFSGGVGFTVRDATSQVGILFVTSSAALSTIGTTAFSNISGATLTVTQVPEPATLGLFGLGLAGLLAARRRPQP</sequence>
<dbReference type="RefSeq" id="WP_200306138.1">
    <property type="nucleotide sequence ID" value="NZ_NRSG01000237.1"/>
</dbReference>
<evidence type="ECO:0000313" key="4">
    <source>
        <dbReference type="Proteomes" id="UP000697995"/>
    </source>
</evidence>
<protein>
    <recommendedName>
        <fullName evidence="2">Ice-binding protein C-terminal domain-containing protein</fullName>
    </recommendedName>
</protein>
<keyword evidence="4" id="KW-1185">Reference proteome</keyword>
<dbReference type="InterPro" id="IPR013424">
    <property type="entry name" value="Ice-binding_C"/>
</dbReference>
<gene>
    <name evidence="3" type="ORF">CKO45_22485</name>
</gene>
<feature type="chain" id="PRO_5045912548" description="Ice-binding protein C-terminal domain-containing protein" evidence="1">
    <location>
        <begin position="23"/>
        <end position="148"/>
    </location>
</feature>
<feature type="domain" description="Ice-binding protein C-terminal" evidence="2">
    <location>
        <begin position="122"/>
        <end position="145"/>
    </location>
</feature>
<keyword evidence="1" id="KW-0732">Signal</keyword>
<dbReference type="Proteomes" id="UP000697995">
    <property type="component" value="Unassembled WGS sequence"/>
</dbReference>
<dbReference type="EMBL" id="NRSG01000237">
    <property type="protein sequence ID" value="MBK1660988.1"/>
    <property type="molecule type" value="Genomic_DNA"/>
</dbReference>
<evidence type="ECO:0000256" key="1">
    <source>
        <dbReference type="SAM" id="SignalP"/>
    </source>
</evidence>
<reference evidence="3 4" key="1">
    <citation type="journal article" date="2020" name="Microorganisms">
        <title>Osmotic Adaptation and Compatible Solute Biosynthesis of Phototrophic Bacteria as Revealed from Genome Analyses.</title>
        <authorList>
            <person name="Imhoff J.F."/>
            <person name="Rahn T."/>
            <person name="Kunzel S."/>
            <person name="Keller A."/>
            <person name="Neulinger S.C."/>
        </authorList>
    </citation>
    <scope>NUCLEOTIDE SEQUENCE [LARGE SCALE GENOMIC DNA]</scope>
    <source>
        <strain evidence="3 4">DSM 15382</strain>
    </source>
</reference>
<evidence type="ECO:0000259" key="2">
    <source>
        <dbReference type="Pfam" id="PF07589"/>
    </source>
</evidence>
<dbReference type="Pfam" id="PF07589">
    <property type="entry name" value="PEP-CTERM"/>
    <property type="match status" value="1"/>
</dbReference>
<name>A0ABS1D2T4_9PROT</name>
<feature type="signal peptide" evidence="1">
    <location>
        <begin position="1"/>
        <end position="22"/>
    </location>
</feature>
<comment type="caution">
    <text evidence="3">The sequence shown here is derived from an EMBL/GenBank/DDBJ whole genome shotgun (WGS) entry which is preliminary data.</text>
</comment>
<dbReference type="NCBIfam" id="TIGR02595">
    <property type="entry name" value="PEP_CTERM"/>
    <property type="match status" value="1"/>
</dbReference>